<reference evidence="3" key="2">
    <citation type="submission" date="2015-08" db="UniProtKB">
        <authorList>
            <consortium name="WormBaseParasite"/>
        </authorList>
    </citation>
    <scope>IDENTIFICATION</scope>
</reference>
<feature type="transmembrane region" description="Helical" evidence="1">
    <location>
        <begin position="82"/>
        <end position="104"/>
    </location>
</feature>
<evidence type="ECO:0000313" key="3">
    <source>
        <dbReference type="WBParaSite" id="SVE_0576900.1"/>
    </source>
</evidence>
<feature type="transmembrane region" description="Helical" evidence="1">
    <location>
        <begin position="301"/>
        <end position="321"/>
    </location>
</feature>
<dbReference type="PANTHER" id="PTHR31930">
    <property type="entry name" value="SERPENTINE RECEPTOR, CLASS R"/>
    <property type="match status" value="1"/>
</dbReference>
<feature type="transmembrane region" description="Helical" evidence="1">
    <location>
        <begin position="220"/>
        <end position="243"/>
    </location>
</feature>
<evidence type="ECO:0000256" key="1">
    <source>
        <dbReference type="SAM" id="Phobius"/>
    </source>
</evidence>
<keyword evidence="1" id="KW-1133">Transmembrane helix</keyword>
<dbReference type="InterPro" id="IPR004950">
    <property type="entry name" value="DUF267_CAE_spp"/>
</dbReference>
<keyword evidence="2" id="KW-1185">Reference proteome</keyword>
<sequence length="429" mass="49814">MIFLLWTYLSTYPLPKRILMKNNQGFQPSIMESDILFVDENRSKHYDEDFFCNEIYFPIYWLIKLLRMSTFTPKKNILRSKLLNTFITFITVGPIMAFFVYNIILTHNYQILSLHWAHSFVYNTLFINAILGVFMYNGVQKFSFFHTFIQKFKEYREMDKYNRKTVNFSKTSLMIKVSLLWIVYISCAALTIIVNYKNYDKNEKNEINYKISKFFNKETFFLDGIVIVFANILTLFFLTLYLCTYKAIQGESQNFSNQGKELLGNNCINARTNLVNLSSRHTKLMELIAFVNGSLDKYTNVLVFHSILITIFSISIARNYSQGGIEGLEKLEVQLPILLCILIAVFILSPIATAHDNILKDKNTILFNNAIYHPYNPELHSTAASMIQRIESASYTGRLIYLIPVNELIIPVVIFGIIIFSIYVGVAPN</sequence>
<dbReference type="WBParaSite" id="SVE_0576900.1">
    <property type="protein sequence ID" value="SVE_0576900.1"/>
    <property type="gene ID" value="SVE_0576900"/>
</dbReference>
<feature type="transmembrane region" description="Helical" evidence="1">
    <location>
        <begin position="173"/>
        <end position="194"/>
    </location>
</feature>
<keyword evidence="1" id="KW-0472">Membrane</keyword>
<dbReference type="AlphaFoldDB" id="A0A0K0FAB6"/>
<evidence type="ECO:0000313" key="2">
    <source>
        <dbReference type="Proteomes" id="UP000035680"/>
    </source>
</evidence>
<feature type="transmembrane region" description="Helical" evidence="1">
    <location>
        <begin position="116"/>
        <end position="136"/>
    </location>
</feature>
<dbReference type="Pfam" id="PF03268">
    <property type="entry name" value="DUF267"/>
    <property type="match status" value="1"/>
</dbReference>
<keyword evidence="1" id="KW-0812">Transmembrane</keyword>
<proteinExistence type="predicted"/>
<organism evidence="2 3">
    <name type="scientific">Strongyloides venezuelensis</name>
    <name type="common">Threadworm</name>
    <dbReference type="NCBI Taxonomy" id="75913"/>
    <lineage>
        <taxon>Eukaryota</taxon>
        <taxon>Metazoa</taxon>
        <taxon>Ecdysozoa</taxon>
        <taxon>Nematoda</taxon>
        <taxon>Chromadorea</taxon>
        <taxon>Rhabditida</taxon>
        <taxon>Tylenchina</taxon>
        <taxon>Panagrolaimomorpha</taxon>
        <taxon>Strongyloidoidea</taxon>
        <taxon>Strongyloididae</taxon>
        <taxon>Strongyloides</taxon>
    </lineage>
</organism>
<feature type="transmembrane region" description="Helical" evidence="1">
    <location>
        <begin position="399"/>
        <end position="426"/>
    </location>
</feature>
<name>A0A0K0FAB6_STRVS</name>
<dbReference type="PANTHER" id="PTHR31930:SF1">
    <property type="entry name" value="SERPENTINE RECEPTOR, CLASS R"/>
    <property type="match status" value="1"/>
</dbReference>
<dbReference type="Proteomes" id="UP000035680">
    <property type="component" value="Unassembled WGS sequence"/>
</dbReference>
<reference evidence="2" key="1">
    <citation type="submission" date="2014-07" db="EMBL/GenBank/DDBJ databases">
        <authorList>
            <person name="Martin A.A"/>
            <person name="De Silva N."/>
        </authorList>
    </citation>
    <scope>NUCLEOTIDE SEQUENCE</scope>
</reference>
<protein>
    <submittedName>
        <fullName evidence="3">Serpentine receptor class gamma</fullName>
    </submittedName>
</protein>
<feature type="transmembrane region" description="Helical" evidence="1">
    <location>
        <begin position="333"/>
        <end position="352"/>
    </location>
</feature>
<accession>A0A0K0FAB6</accession>